<dbReference type="InterPro" id="IPR002293">
    <property type="entry name" value="AA/rel_permease1"/>
</dbReference>
<evidence type="ECO:0000256" key="3">
    <source>
        <dbReference type="ARBA" id="ARBA00022989"/>
    </source>
</evidence>
<gene>
    <name evidence="6" type="ORF">Q4F19_08020</name>
</gene>
<evidence type="ECO:0000256" key="5">
    <source>
        <dbReference type="SAM" id="Phobius"/>
    </source>
</evidence>
<dbReference type="Pfam" id="PF13520">
    <property type="entry name" value="AA_permease_2"/>
    <property type="match status" value="1"/>
</dbReference>
<evidence type="ECO:0000256" key="1">
    <source>
        <dbReference type="ARBA" id="ARBA00004141"/>
    </source>
</evidence>
<sequence>MDPAVQPDHAMLADMGSPRSVKRAPHRGCCRAAAIMTALAPSVFQAAGANSVDMRSLLTSVVRCKPVTGFFAPEEHESEPLARSFGLFQLTMLGVGGTIGTGIFIALTTAVPEAGPAVTISFVIAGITAALTALCYAELASAVPAAGSSYSYAYATLGELAAFLIGACLLLEYGVSASAIAVGWGQYLNELMTVTIGWRIPDALAKPPGSGGVVNLPAVALIGLCLLLLLRGARESIRANTALVIAKLAVLAMFVVIALAHFSATNFRPFAPKGMIGIGSAASSIFFSYIGIDAVATAGEEVDNPHRNLPLAIIFSLLIVTAAYILVAIAAIGAQPWTRFAGQEAGLSVILRNLTGLGWPSLLLTLGATMSIFSVTLVVLYGQTRILYAMSQDGLLPAFFRRVDPISKVPRQNTWVVAAGVALLAAVFPLDVLVNLTSMGTLIAFAAVSIGVIIFRRRRPGLPRGYRVPFFPALPLLSAAFCLYLIASLPADTFLLFALWIGCACLIYFTYSIHRSGLKSSNR</sequence>
<keyword evidence="4 5" id="KW-0472">Membrane</keyword>
<evidence type="ECO:0000256" key="4">
    <source>
        <dbReference type="ARBA" id="ARBA00023136"/>
    </source>
</evidence>
<evidence type="ECO:0000256" key="2">
    <source>
        <dbReference type="ARBA" id="ARBA00022692"/>
    </source>
</evidence>
<evidence type="ECO:0000313" key="7">
    <source>
        <dbReference type="Proteomes" id="UP001169764"/>
    </source>
</evidence>
<organism evidence="6 7">
    <name type="scientific">Sphingomonas natans</name>
    <dbReference type="NCBI Taxonomy" id="3063330"/>
    <lineage>
        <taxon>Bacteria</taxon>
        <taxon>Pseudomonadati</taxon>
        <taxon>Pseudomonadota</taxon>
        <taxon>Alphaproteobacteria</taxon>
        <taxon>Sphingomonadales</taxon>
        <taxon>Sphingomonadaceae</taxon>
        <taxon>Sphingomonas</taxon>
    </lineage>
</organism>
<keyword evidence="7" id="KW-1185">Reference proteome</keyword>
<feature type="transmembrane region" description="Helical" evidence="5">
    <location>
        <begin position="493"/>
        <end position="513"/>
    </location>
</feature>
<name>A0ABT8Y7N2_9SPHN</name>
<feature type="transmembrane region" description="Helical" evidence="5">
    <location>
        <begin position="90"/>
        <end position="111"/>
    </location>
</feature>
<reference evidence="6" key="1">
    <citation type="submission" date="2023-07" db="EMBL/GenBank/DDBJ databases">
        <authorList>
            <person name="Kim M."/>
        </authorList>
    </citation>
    <scope>NUCLEOTIDE SEQUENCE</scope>
    <source>
        <strain evidence="6">BIUV-7</strain>
    </source>
</reference>
<protein>
    <submittedName>
        <fullName evidence="6">Amino acid permease</fullName>
    </submittedName>
</protein>
<feature type="transmembrane region" description="Helical" evidence="5">
    <location>
        <begin position="276"/>
        <end position="299"/>
    </location>
</feature>
<feature type="transmembrane region" description="Helical" evidence="5">
    <location>
        <begin position="311"/>
        <end position="337"/>
    </location>
</feature>
<feature type="transmembrane region" description="Helical" evidence="5">
    <location>
        <begin position="160"/>
        <end position="184"/>
    </location>
</feature>
<feature type="transmembrane region" description="Helical" evidence="5">
    <location>
        <begin position="212"/>
        <end position="230"/>
    </location>
</feature>
<dbReference type="Gene3D" id="1.20.1740.10">
    <property type="entry name" value="Amino acid/polyamine transporter I"/>
    <property type="match status" value="1"/>
</dbReference>
<dbReference type="PANTHER" id="PTHR43243">
    <property type="entry name" value="INNER MEMBRANE TRANSPORTER YGJI-RELATED"/>
    <property type="match status" value="1"/>
</dbReference>
<evidence type="ECO:0000313" key="6">
    <source>
        <dbReference type="EMBL" id="MDO6414326.1"/>
    </source>
</evidence>
<feature type="transmembrane region" description="Helical" evidence="5">
    <location>
        <begin position="436"/>
        <end position="456"/>
    </location>
</feature>
<feature type="transmembrane region" description="Helical" evidence="5">
    <location>
        <begin position="468"/>
        <end position="487"/>
    </location>
</feature>
<feature type="transmembrane region" description="Helical" evidence="5">
    <location>
        <begin position="242"/>
        <end position="264"/>
    </location>
</feature>
<feature type="transmembrane region" description="Helical" evidence="5">
    <location>
        <begin position="117"/>
        <end position="139"/>
    </location>
</feature>
<dbReference type="PIRSF" id="PIRSF006060">
    <property type="entry name" value="AA_transporter"/>
    <property type="match status" value="1"/>
</dbReference>
<proteinExistence type="predicted"/>
<dbReference type="Proteomes" id="UP001169764">
    <property type="component" value="Unassembled WGS sequence"/>
</dbReference>
<dbReference type="PANTHER" id="PTHR43243:SF24">
    <property type="entry name" value="CATIONIC AMINO ACID TRANSPORT INTEGRAL MEMBRANE PROTEIN ROCE-RELATED"/>
    <property type="match status" value="1"/>
</dbReference>
<feature type="transmembrane region" description="Helical" evidence="5">
    <location>
        <begin position="412"/>
        <end position="430"/>
    </location>
</feature>
<keyword evidence="2 5" id="KW-0812">Transmembrane</keyword>
<keyword evidence="3 5" id="KW-1133">Transmembrane helix</keyword>
<accession>A0ABT8Y7N2</accession>
<feature type="transmembrane region" description="Helical" evidence="5">
    <location>
        <begin position="357"/>
        <end position="381"/>
    </location>
</feature>
<comment type="caution">
    <text evidence="6">The sequence shown here is derived from an EMBL/GenBank/DDBJ whole genome shotgun (WGS) entry which is preliminary data.</text>
</comment>
<comment type="subcellular location">
    <subcellularLocation>
        <location evidence="1">Membrane</location>
        <topology evidence="1">Multi-pass membrane protein</topology>
    </subcellularLocation>
</comment>
<dbReference type="EMBL" id="JAUOTP010000003">
    <property type="protein sequence ID" value="MDO6414326.1"/>
    <property type="molecule type" value="Genomic_DNA"/>
</dbReference>